<evidence type="ECO:0000256" key="2">
    <source>
        <dbReference type="ARBA" id="ARBA00005695"/>
    </source>
</evidence>
<dbReference type="Pfam" id="PF00496">
    <property type="entry name" value="SBP_bac_5"/>
    <property type="match status" value="1"/>
</dbReference>
<protein>
    <submittedName>
        <fullName evidence="5">Extracellular solute-binding protein</fullName>
    </submittedName>
</protein>
<keyword evidence="3" id="KW-0732">Signal</keyword>
<evidence type="ECO:0000313" key="6">
    <source>
        <dbReference type="Proteomes" id="UP000766595"/>
    </source>
</evidence>
<dbReference type="SUPFAM" id="SSF53850">
    <property type="entry name" value="Periplasmic binding protein-like II"/>
    <property type="match status" value="1"/>
</dbReference>
<comment type="similarity">
    <text evidence="2">Belongs to the bacterial solute-binding protein 5 family.</text>
</comment>
<reference evidence="5 6" key="1">
    <citation type="submission" date="2021-06" db="EMBL/GenBank/DDBJ databases">
        <authorList>
            <person name="Grouzdev D.S."/>
            <person name="Koziaeva V."/>
        </authorList>
    </citation>
    <scope>NUCLEOTIDE SEQUENCE [LARGE SCALE GENOMIC DNA]</scope>
    <source>
        <strain evidence="5 6">22</strain>
    </source>
</reference>
<dbReference type="InterPro" id="IPR000914">
    <property type="entry name" value="SBP_5_dom"/>
</dbReference>
<name>A0A947GBH1_9HYPH</name>
<dbReference type="EMBL" id="JAHHZF010000001">
    <property type="protein sequence ID" value="MBT9288066.1"/>
    <property type="molecule type" value="Genomic_DNA"/>
</dbReference>
<evidence type="ECO:0000313" key="5">
    <source>
        <dbReference type="EMBL" id="MBT9288066.1"/>
    </source>
</evidence>
<dbReference type="AlphaFoldDB" id="A0A947GBH1"/>
<comment type="caution">
    <text evidence="5">The sequence shown here is derived from an EMBL/GenBank/DDBJ whole genome shotgun (WGS) entry which is preliminary data.</text>
</comment>
<proteinExistence type="inferred from homology"/>
<dbReference type="PANTHER" id="PTHR30290">
    <property type="entry name" value="PERIPLASMIC BINDING COMPONENT OF ABC TRANSPORTER"/>
    <property type="match status" value="1"/>
</dbReference>
<dbReference type="PIRSF" id="PIRSF002741">
    <property type="entry name" value="MppA"/>
    <property type="match status" value="1"/>
</dbReference>
<dbReference type="Gene3D" id="3.10.105.10">
    <property type="entry name" value="Dipeptide-binding Protein, Domain 3"/>
    <property type="match status" value="1"/>
</dbReference>
<dbReference type="InterPro" id="IPR030678">
    <property type="entry name" value="Peptide/Ni-bd"/>
</dbReference>
<dbReference type="GO" id="GO:0043190">
    <property type="term" value="C:ATP-binding cassette (ABC) transporter complex"/>
    <property type="evidence" value="ECO:0007669"/>
    <property type="project" value="InterPro"/>
</dbReference>
<evidence type="ECO:0000256" key="1">
    <source>
        <dbReference type="ARBA" id="ARBA00004418"/>
    </source>
</evidence>
<evidence type="ECO:0000259" key="4">
    <source>
        <dbReference type="Pfam" id="PF00496"/>
    </source>
</evidence>
<dbReference type="GO" id="GO:0030288">
    <property type="term" value="C:outer membrane-bounded periplasmic space"/>
    <property type="evidence" value="ECO:0007669"/>
    <property type="project" value="TreeGrafter"/>
</dbReference>
<dbReference type="GO" id="GO:0015833">
    <property type="term" value="P:peptide transport"/>
    <property type="evidence" value="ECO:0007669"/>
    <property type="project" value="TreeGrafter"/>
</dbReference>
<accession>A0A947GBH1</accession>
<comment type="subcellular location">
    <subcellularLocation>
        <location evidence="1">Periplasm</location>
    </subcellularLocation>
</comment>
<dbReference type="InterPro" id="IPR039424">
    <property type="entry name" value="SBP_5"/>
</dbReference>
<dbReference type="PANTHER" id="PTHR30290:SF64">
    <property type="entry name" value="ABC TRANSPORTER PERIPLASMIC BINDING PROTEIN"/>
    <property type="match status" value="1"/>
</dbReference>
<dbReference type="RefSeq" id="WP_261966755.1">
    <property type="nucleotide sequence ID" value="NZ_JAHHZF010000001.1"/>
</dbReference>
<sequence length="630" mass="69926">MQKYNEIRQPVGRRAAAGRVPTLGALAIAGIVALLPATVLSGTARAAGPAHAIAMHGEPRLPADFTAFPYVDPDAPKGGRITWGAFGSFDSLNPFIRQGQPARGLRDGGQENYVYESLMTRGLDEAFTLYCLVCATVEVPDDRRWVEFKLRPEARFSDGTPITAADIAHSFALHRDEGRENVARVYREKVARVETPDPATVRFVFAEDDKEMPLIMGLMPILPKHAMSREAFAKTSLEPPIGSGPYRVAEVVPGNRLVLKRNPDYWARNLPVKRGFDNFDEIRFDYYREQNALFEAFKAGLVDVYPEGDPSRWQTGYDFPALTEGRVVKETFETGLPRGLYGMVFNTRRPVFEDVRVRRALAMLFDFEWINKNLFFGLYRRSASYFQGSELSALGRPADAAERALLAPYADAIPAEIMDGTWAPPETDGSGRDRSAIRQAVDLLAKAGWVIDKGVMRQGVGGPAMSFEIVLLDKQQERIALAYQRSLKLIGIDLVVRLVDSAQFQRRRTSFDLDMTFWNWSASLSPGNEQLNRWSVAAADAPGSFNLPGARVAGHDALIAALLAARSRTEFVTAVRAFDRLLISGFWAVPLYHQPQVWLARWTRIERPSVTSASGPVTGAWWAKPGGTTP</sequence>
<dbReference type="GO" id="GO:0042884">
    <property type="term" value="P:microcin transport"/>
    <property type="evidence" value="ECO:0007669"/>
    <property type="project" value="TreeGrafter"/>
</dbReference>
<feature type="domain" description="Solute-binding protein family 5" evidence="4">
    <location>
        <begin position="137"/>
        <end position="535"/>
    </location>
</feature>
<dbReference type="CDD" id="cd08497">
    <property type="entry name" value="MbnE-like"/>
    <property type="match status" value="1"/>
</dbReference>
<organism evidence="5 6">
    <name type="scientific">Prosthecodimorpha staleyi</name>
    <dbReference type="NCBI Taxonomy" id="2840188"/>
    <lineage>
        <taxon>Bacteria</taxon>
        <taxon>Pseudomonadati</taxon>
        <taxon>Pseudomonadota</taxon>
        <taxon>Alphaproteobacteria</taxon>
        <taxon>Hyphomicrobiales</taxon>
        <taxon>Ancalomicrobiaceae</taxon>
        <taxon>Prosthecodimorpha</taxon>
    </lineage>
</organism>
<dbReference type="GO" id="GO:1904680">
    <property type="term" value="F:peptide transmembrane transporter activity"/>
    <property type="evidence" value="ECO:0007669"/>
    <property type="project" value="TreeGrafter"/>
</dbReference>
<keyword evidence="6" id="KW-1185">Reference proteome</keyword>
<dbReference type="Proteomes" id="UP000766595">
    <property type="component" value="Unassembled WGS sequence"/>
</dbReference>
<evidence type="ECO:0000256" key="3">
    <source>
        <dbReference type="ARBA" id="ARBA00022729"/>
    </source>
</evidence>
<dbReference type="Gene3D" id="3.40.190.10">
    <property type="entry name" value="Periplasmic binding protein-like II"/>
    <property type="match status" value="1"/>
</dbReference>
<gene>
    <name evidence="5" type="ORF">KL771_01300</name>
</gene>